<sequence length="164" mass="17691">MHARILPLLTIALLSGAPLQADEAEVRDCAPDRIMIVGSDGMERASYKVSLADTPETREKGLMFVEELPREEGMLFLFDTVGEVGFWMKNTLIPLDMLFITPEGRVATLYEGAIPHDETTIWSGHPVSAVLEVNAGEVARAGIRPGDWALSPRLGTGCMPAAGG</sequence>
<dbReference type="InterPro" id="IPR038695">
    <property type="entry name" value="Saro_0823-like_sf"/>
</dbReference>
<dbReference type="Gene3D" id="2.60.120.1140">
    <property type="entry name" value="Protein of unknown function DUF192"/>
    <property type="match status" value="1"/>
</dbReference>
<gene>
    <name evidence="2" type="ORF">C8N34_102338</name>
</gene>
<feature type="signal peptide" evidence="1">
    <location>
        <begin position="1"/>
        <end position="21"/>
    </location>
</feature>
<keyword evidence="3" id="KW-1185">Reference proteome</keyword>
<feature type="chain" id="PRO_5015730515" description="DUF192 domain-containing protein" evidence="1">
    <location>
        <begin position="22"/>
        <end position="164"/>
    </location>
</feature>
<protein>
    <recommendedName>
        <fullName evidence="4">DUF192 domain-containing protein</fullName>
    </recommendedName>
</protein>
<evidence type="ECO:0000313" key="2">
    <source>
        <dbReference type="EMBL" id="PTX52558.1"/>
    </source>
</evidence>
<proteinExistence type="predicted"/>
<dbReference type="PANTHER" id="PTHR37953:SF1">
    <property type="entry name" value="UPF0127 PROTEIN MJ1496"/>
    <property type="match status" value="1"/>
</dbReference>
<evidence type="ECO:0000313" key="3">
    <source>
        <dbReference type="Proteomes" id="UP000244224"/>
    </source>
</evidence>
<dbReference type="RefSeq" id="WP_108127976.1">
    <property type="nucleotide sequence ID" value="NZ_QBKP01000002.1"/>
</dbReference>
<dbReference type="AlphaFoldDB" id="A0A2T6B951"/>
<organism evidence="2 3">
    <name type="scientific">Gemmobacter caeni</name>
    <dbReference type="NCBI Taxonomy" id="589035"/>
    <lineage>
        <taxon>Bacteria</taxon>
        <taxon>Pseudomonadati</taxon>
        <taxon>Pseudomonadota</taxon>
        <taxon>Alphaproteobacteria</taxon>
        <taxon>Rhodobacterales</taxon>
        <taxon>Paracoccaceae</taxon>
        <taxon>Gemmobacter</taxon>
    </lineage>
</organism>
<dbReference type="Pfam" id="PF02643">
    <property type="entry name" value="DUF192"/>
    <property type="match status" value="1"/>
</dbReference>
<keyword evidence="1" id="KW-0732">Signal</keyword>
<comment type="caution">
    <text evidence="2">The sequence shown here is derived from an EMBL/GenBank/DDBJ whole genome shotgun (WGS) entry which is preliminary data.</text>
</comment>
<dbReference type="InterPro" id="IPR003795">
    <property type="entry name" value="DUF192"/>
</dbReference>
<name>A0A2T6B951_9RHOB</name>
<dbReference type="Proteomes" id="UP000244224">
    <property type="component" value="Unassembled WGS sequence"/>
</dbReference>
<dbReference type="OrthoDB" id="9808290at2"/>
<reference evidence="2 3" key="1">
    <citation type="submission" date="2018-04" db="EMBL/GenBank/DDBJ databases">
        <title>Genomic Encyclopedia of Archaeal and Bacterial Type Strains, Phase II (KMG-II): from individual species to whole genera.</title>
        <authorList>
            <person name="Goeker M."/>
        </authorList>
    </citation>
    <scope>NUCLEOTIDE SEQUENCE [LARGE SCALE GENOMIC DNA]</scope>
    <source>
        <strain evidence="2 3">DSM 21823</strain>
    </source>
</reference>
<evidence type="ECO:0000256" key="1">
    <source>
        <dbReference type="SAM" id="SignalP"/>
    </source>
</evidence>
<accession>A0A2T6B951</accession>
<dbReference type="EMBL" id="QBKP01000002">
    <property type="protein sequence ID" value="PTX52558.1"/>
    <property type="molecule type" value="Genomic_DNA"/>
</dbReference>
<evidence type="ECO:0008006" key="4">
    <source>
        <dbReference type="Google" id="ProtNLM"/>
    </source>
</evidence>
<dbReference type="PANTHER" id="PTHR37953">
    <property type="entry name" value="UPF0127 PROTEIN MJ1496"/>
    <property type="match status" value="1"/>
</dbReference>